<evidence type="ECO:0000259" key="2">
    <source>
        <dbReference type="PROSITE" id="PS51833"/>
    </source>
</evidence>
<dbReference type="PIRSF" id="PIRSF003180">
    <property type="entry name" value="DiGMPpdiest_YuxH"/>
    <property type="match status" value="1"/>
</dbReference>
<dbReference type="Pfam" id="PF08668">
    <property type="entry name" value="HDOD"/>
    <property type="match status" value="1"/>
</dbReference>
<dbReference type="EMBL" id="VSSQ01015145">
    <property type="protein sequence ID" value="MPM55167.1"/>
    <property type="molecule type" value="Genomic_DNA"/>
</dbReference>
<keyword evidence="3" id="KW-0378">Hydrolase</keyword>
<dbReference type="InterPro" id="IPR035919">
    <property type="entry name" value="EAL_sf"/>
</dbReference>
<evidence type="ECO:0000313" key="3">
    <source>
        <dbReference type="EMBL" id="MPM55167.1"/>
    </source>
</evidence>
<dbReference type="PROSITE" id="PS50883">
    <property type="entry name" value="EAL"/>
    <property type="match status" value="1"/>
</dbReference>
<dbReference type="Pfam" id="PF00563">
    <property type="entry name" value="EAL"/>
    <property type="match status" value="1"/>
</dbReference>
<dbReference type="AlphaFoldDB" id="A0A645AQ29"/>
<dbReference type="Gene3D" id="3.20.20.450">
    <property type="entry name" value="EAL domain"/>
    <property type="match status" value="1"/>
</dbReference>
<proteinExistence type="predicted"/>
<dbReference type="InterPro" id="IPR014408">
    <property type="entry name" value="dGMP_Pdiesterase_EAL/HD-GYP"/>
</dbReference>
<dbReference type="PANTHER" id="PTHR33525:SF4">
    <property type="entry name" value="CYCLIC DI-GMP PHOSPHODIESTERASE CDGJ"/>
    <property type="match status" value="1"/>
</dbReference>
<dbReference type="Gene3D" id="1.10.3210.10">
    <property type="entry name" value="Hypothetical protein af1432"/>
    <property type="match status" value="1"/>
</dbReference>
<gene>
    <name evidence="3" type="primary">cdgJ_12</name>
    <name evidence="3" type="ORF">SDC9_101960</name>
</gene>
<feature type="domain" description="HDOD" evidence="2">
    <location>
        <begin position="182"/>
        <end position="369"/>
    </location>
</feature>
<name>A0A645AQ29_9ZZZZ</name>
<sequence>MLFGYELLYRNSNENRFANINEDKATRELTYNVLSEFDLYSLIKQKYGFINFSKESLMSDIPLLFDSENIIIEILENTSMDQELIDRVAFLKYKKYTLALDDFIDDGTYDALLPYVDIIKVEYSLLDPDTRRKIAKKYKASKKLVAERIETEDDYVNAMKDGYTLFQGYYFSKPIMISKDSLSIASSSYSRLWEEISKGNPEFGDLEQIIKLDVGLTYKLLSLMHTSLYYRGSKINSVKQALVRLGIRETKKWIMLLFLRDMSCEDNDEFAKSSLFRATLMEKIITKLDYNHMRHDAYMVGLLSLIDNILEDDILSILDSLGLSEIVKMAFINKEGVLYDSLECIKKYESSNWDIVEKFNRNYNLDKEIISSIYLEALRYADAMFTQL</sequence>
<accession>A0A645AQ29</accession>
<feature type="domain" description="EAL" evidence="1">
    <location>
        <begin position="1"/>
        <end position="188"/>
    </location>
</feature>
<organism evidence="3">
    <name type="scientific">bioreactor metagenome</name>
    <dbReference type="NCBI Taxonomy" id="1076179"/>
    <lineage>
        <taxon>unclassified sequences</taxon>
        <taxon>metagenomes</taxon>
        <taxon>ecological metagenomes</taxon>
    </lineage>
</organism>
<dbReference type="InterPro" id="IPR013976">
    <property type="entry name" value="HDOD"/>
</dbReference>
<protein>
    <submittedName>
        <fullName evidence="3">Cyclic di-GMP phosphodiesterase CdgJ</fullName>
        <ecNumber evidence="3">3.1.4.52</ecNumber>
    </submittedName>
</protein>
<evidence type="ECO:0000259" key="1">
    <source>
        <dbReference type="PROSITE" id="PS50883"/>
    </source>
</evidence>
<dbReference type="SUPFAM" id="SSF141868">
    <property type="entry name" value="EAL domain-like"/>
    <property type="match status" value="1"/>
</dbReference>
<dbReference type="PROSITE" id="PS51833">
    <property type="entry name" value="HDOD"/>
    <property type="match status" value="1"/>
</dbReference>
<dbReference type="EC" id="3.1.4.52" evidence="3"/>
<dbReference type="InterPro" id="IPR001633">
    <property type="entry name" value="EAL_dom"/>
</dbReference>
<dbReference type="PANTHER" id="PTHR33525">
    <property type="match status" value="1"/>
</dbReference>
<comment type="caution">
    <text evidence="3">The sequence shown here is derived from an EMBL/GenBank/DDBJ whole genome shotgun (WGS) entry which is preliminary data.</text>
</comment>
<dbReference type="GO" id="GO:0071111">
    <property type="term" value="F:cyclic-guanylate-specific phosphodiesterase activity"/>
    <property type="evidence" value="ECO:0007669"/>
    <property type="project" value="UniProtKB-EC"/>
</dbReference>
<reference evidence="3" key="1">
    <citation type="submission" date="2019-08" db="EMBL/GenBank/DDBJ databases">
        <authorList>
            <person name="Kucharzyk K."/>
            <person name="Murdoch R.W."/>
            <person name="Higgins S."/>
            <person name="Loffler F."/>
        </authorList>
    </citation>
    <scope>NUCLEOTIDE SEQUENCE</scope>
</reference>
<dbReference type="InterPro" id="IPR052340">
    <property type="entry name" value="RNase_Y/CdgJ"/>
</dbReference>
<dbReference type="SUPFAM" id="SSF109604">
    <property type="entry name" value="HD-domain/PDEase-like"/>
    <property type="match status" value="1"/>
</dbReference>